<dbReference type="KEGG" id="meme:HYG87_08820"/>
<keyword evidence="2" id="KW-1185">Reference proteome</keyword>
<dbReference type="Pfam" id="PF09890">
    <property type="entry name" value="DUF2117"/>
    <property type="match status" value="1"/>
</dbReference>
<dbReference type="EMBL" id="CP058560">
    <property type="protein sequence ID" value="QUH23855.1"/>
    <property type="molecule type" value="Genomic_DNA"/>
</dbReference>
<dbReference type="AlphaFoldDB" id="A0A8T8K8F7"/>
<dbReference type="GeneID" id="64820863"/>
<organism evidence="1 2">
    <name type="scientific">Methanobacterium alkalithermotolerans</name>
    <dbReference type="NCBI Taxonomy" id="2731220"/>
    <lineage>
        <taxon>Archaea</taxon>
        <taxon>Methanobacteriati</taxon>
        <taxon>Methanobacteriota</taxon>
        <taxon>Methanomada group</taxon>
        <taxon>Methanobacteria</taxon>
        <taxon>Methanobacteriales</taxon>
        <taxon>Methanobacteriaceae</taxon>
        <taxon>Methanobacterium</taxon>
    </lineage>
</organism>
<dbReference type="PIRSF" id="PIRSF006598">
    <property type="entry name" value="UCP006598"/>
    <property type="match status" value="1"/>
</dbReference>
<name>A0A8T8K8F7_9EURY</name>
<reference evidence="1" key="1">
    <citation type="submission" date="2020-07" db="EMBL/GenBank/DDBJ databases">
        <title>Methanobacterium. sp. MethCan genome.</title>
        <authorList>
            <person name="Postec A."/>
            <person name="Quemeneur M."/>
        </authorList>
    </citation>
    <scope>NUCLEOTIDE SEQUENCE</scope>
    <source>
        <strain evidence="1">MethCAN</strain>
    </source>
</reference>
<proteinExistence type="predicted"/>
<sequence length="375" mass="41388">MRIGVVVHGPHIVDSGYALKIIKLLQGYGEVKARLGGTMGRTAVHDAHLENIIDISSKRLPSASVDKFHDEGYDVLFLINYGKSSITGHGFGYKVFKRSRTKTALIQIERPGEADGSVIPWRKSLRPLAREIASKMELKLVLPSRIIKEIFHEGTDCGHQQGSKTYRKLVGVAPDENIFLNGIVVGKSTSDEVILVSENGTLTGIIGGEIKPHGVEKLGNIDLNEAVVKTGLLRRSNVIPRIIESSSNNSKMNISFLNHAAEDVYLLKNADYVVTVGDDTTLVAADILYRFNVPIIGITDGDLDQVVENGFKTSGSMIIELESGWDDIVGEKIFFELFKGKQTLEIDDIENFKREILHIINNTAAKYYIKQTLDS</sequence>
<dbReference type="RefSeq" id="WP_211532812.1">
    <property type="nucleotide sequence ID" value="NZ_CP058560.1"/>
</dbReference>
<protein>
    <submittedName>
        <fullName evidence="1">DUF2117 domain-containing protein</fullName>
    </submittedName>
</protein>
<gene>
    <name evidence="1" type="ORF">HYG87_08820</name>
</gene>
<accession>A0A8T8K8F7</accession>
<dbReference type="Proteomes" id="UP000681041">
    <property type="component" value="Chromosome"/>
</dbReference>
<evidence type="ECO:0000313" key="2">
    <source>
        <dbReference type="Proteomes" id="UP000681041"/>
    </source>
</evidence>
<dbReference type="OrthoDB" id="120859at2157"/>
<dbReference type="InterPro" id="IPR012032">
    <property type="entry name" value="UCP006598"/>
</dbReference>
<evidence type="ECO:0000313" key="1">
    <source>
        <dbReference type="EMBL" id="QUH23855.1"/>
    </source>
</evidence>